<accession>A0A415MDX2</accession>
<organism evidence="2 3">
    <name type="scientific">Lachnospira eligens</name>
    <dbReference type="NCBI Taxonomy" id="39485"/>
    <lineage>
        <taxon>Bacteria</taxon>
        <taxon>Bacillati</taxon>
        <taxon>Bacillota</taxon>
        <taxon>Clostridia</taxon>
        <taxon>Lachnospirales</taxon>
        <taxon>Lachnospiraceae</taxon>
        <taxon>Lachnospira</taxon>
    </lineage>
</organism>
<keyword evidence="1" id="KW-1133">Transmembrane helix</keyword>
<dbReference type="EMBL" id="QROY01000002">
    <property type="protein sequence ID" value="RHL71027.1"/>
    <property type="molecule type" value="Genomic_DNA"/>
</dbReference>
<keyword evidence="1" id="KW-0472">Membrane</keyword>
<keyword evidence="1" id="KW-0812">Transmembrane</keyword>
<dbReference type="Proteomes" id="UP000285201">
    <property type="component" value="Unassembled WGS sequence"/>
</dbReference>
<comment type="caution">
    <text evidence="2">The sequence shown here is derived from an EMBL/GenBank/DDBJ whole genome shotgun (WGS) entry which is preliminary data.</text>
</comment>
<evidence type="ECO:0000313" key="3">
    <source>
        <dbReference type="Proteomes" id="UP000285201"/>
    </source>
</evidence>
<protein>
    <submittedName>
        <fullName evidence="2">Uncharacterized protein</fullName>
    </submittedName>
</protein>
<reference evidence="2 3" key="1">
    <citation type="submission" date="2018-08" db="EMBL/GenBank/DDBJ databases">
        <title>A genome reference for cultivated species of the human gut microbiota.</title>
        <authorList>
            <person name="Zou Y."/>
            <person name="Xue W."/>
            <person name="Luo G."/>
        </authorList>
    </citation>
    <scope>NUCLEOTIDE SEQUENCE [LARGE SCALE GENOMIC DNA]</scope>
    <source>
        <strain evidence="2 3">AF36-7BH</strain>
    </source>
</reference>
<dbReference type="RefSeq" id="WP_118370332.1">
    <property type="nucleotide sequence ID" value="NZ_QROY01000002.1"/>
</dbReference>
<proteinExistence type="predicted"/>
<dbReference type="AlphaFoldDB" id="A0A415MDX2"/>
<feature type="transmembrane region" description="Helical" evidence="1">
    <location>
        <begin position="39"/>
        <end position="58"/>
    </location>
</feature>
<evidence type="ECO:0000313" key="2">
    <source>
        <dbReference type="EMBL" id="RHL71027.1"/>
    </source>
</evidence>
<evidence type="ECO:0000256" key="1">
    <source>
        <dbReference type="SAM" id="Phobius"/>
    </source>
</evidence>
<gene>
    <name evidence="2" type="ORF">DW007_02470</name>
</gene>
<sequence length="62" mass="7073">MKKILKSIMLTLLWFLLATMVCIAVRGIVYILGLLIGETMAVLLITILLLIFIAIFIYKEFL</sequence>
<name>A0A415MDX2_9FIRM</name>
<feature type="transmembrane region" description="Helical" evidence="1">
    <location>
        <begin position="12"/>
        <end position="33"/>
    </location>
</feature>